<evidence type="ECO:0000256" key="9">
    <source>
        <dbReference type="ARBA" id="ARBA00022842"/>
    </source>
</evidence>
<dbReference type="Gene3D" id="3.30.1490.20">
    <property type="entry name" value="ATP-grasp fold, A domain"/>
    <property type="match status" value="1"/>
</dbReference>
<comment type="subunit">
    <text evidence="3">Homodimer.</text>
</comment>
<dbReference type="Proteomes" id="UP000186817">
    <property type="component" value="Unassembled WGS sequence"/>
</dbReference>
<evidence type="ECO:0000256" key="10">
    <source>
        <dbReference type="ARBA" id="ARBA00023277"/>
    </source>
</evidence>
<dbReference type="Pfam" id="PF23166">
    <property type="entry name" value="Ig_N_CWD1"/>
    <property type="match status" value="1"/>
</dbReference>
<protein>
    <recommendedName>
        <fullName evidence="11">peptidylprolyl isomerase</fullName>
        <ecNumber evidence="11">5.2.1.8</ecNumber>
    </recommendedName>
</protein>
<dbReference type="InterPro" id="IPR056301">
    <property type="entry name" value="GWD-like_N_Ig"/>
</dbReference>
<evidence type="ECO:0000256" key="8">
    <source>
        <dbReference type="ARBA" id="ARBA00022840"/>
    </source>
</evidence>
<keyword evidence="11" id="KW-0697">Rotamase</keyword>
<evidence type="ECO:0000259" key="12">
    <source>
        <dbReference type="PROSITE" id="PS50059"/>
    </source>
</evidence>
<dbReference type="Pfam" id="PF00254">
    <property type="entry name" value="FKBP_C"/>
    <property type="match status" value="1"/>
</dbReference>
<name>A0A1Q9CW69_SYMMI</name>
<dbReference type="EC" id="5.2.1.8" evidence="11"/>
<dbReference type="InterPro" id="IPR002192">
    <property type="entry name" value="PPDK_AMP/ATP-bd"/>
</dbReference>
<dbReference type="GO" id="GO:0003755">
    <property type="term" value="F:peptidyl-prolyl cis-trans isomerase activity"/>
    <property type="evidence" value="ECO:0007669"/>
    <property type="project" value="UniProtKB-KW"/>
</dbReference>
<dbReference type="GO" id="GO:0046872">
    <property type="term" value="F:metal ion binding"/>
    <property type="evidence" value="ECO:0007669"/>
    <property type="project" value="UniProtKB-KW"/>
</dbReference>
<evidence type="ECO:0000256" key="2">
    <source>
        <dbReference type="ARBA" id="ARBA00007837"/>
    </source>
</evidence>
<evidence type="ECO:0000313" key="14">
    <source>
        <dbReference type="Proteomes" id="UP000186817"/>
    </source>
</evidence>
<evidence type="ECO:0000256" key="4">
    <source>
        <dbReference type="ARBA" id="ARBA00022679"/>
    </source>
</evidence>
<dbReference type="PANTHER" id="PTHR46999">
    <property type="entry name" value="ALPHA-GLUCAN WATER DIKINASE 1, CHLOROPLASTIC-RELATED"/>
    <property type="match status" value="1"/>
</dbReference>
<keyword evidence="14" id="KW-1185">Reference proteome</keyword>
<keyword evidence="11" id="KW-0413">Isomerase</keyword>
<keyword evidence="4" id="KW-0808">Transferase</keyword>
<dbReference type="InterPro" id="IPR046357">
    <property type="entry name" value="PPIase_dom_sf"/>
</dbReference>
<evidence type="ECO:0000256" key="3">
    <source>
        <dbReference type="ARBA" id="ARBA00011738"/>
    </source>
</evidence>
<feature type="domain" description="PPIase FKBP-type" evidence="12">
    <location>
        <begin position="20"/>
        <end position="124"/>
    </location>
</feature>
<comment type="similarity">
    <text evidence="2">Belongs to the PEP-utilizing enzyme family.</text>
</comment>
<evidence type="ECO:0000313" key="13">
    <source>
        <dbReference type="EMBL" id="OLP87183.1"/>
    </source>
</evidence>
<dbReference type="SUPFAM" id="SSF56059">
    <property type="entry name" value="Glutathione synthetase ATP-binding domain-like"/>
    <property type="match status" value="1"/>
</dbReference>
<evidence type="ECO:0000256" key="11">
    <source>
        <dbReference type="PROSITE-ProRule" id="PRU00277"/>
    </source>
</evidence>
<keyword evidence="8" id="KW-0067">ATP-binding</keyword>
<organism evidence="13 14">
    <name type="scientific">Symbiodinium microadriaticum</name>
    <name type="common">Dinoflagellate</name>
    <name type="synonym">Zooxanthella microadriatica</name>
    <dbReference type="NCBI Taxonomy" id="2951"/>
    <lineage>
        <taxon>Eukaryota</taxon>
        <taxon>Sar</taxon>
        <taxon>Alveolata</taxon>
        <taxon>Dinophyceae</taxon>
        <taxon>Suessiales</taxon>
        <taxon>Symbiodiniaceae</taxon>
        <taxon>Symbiodinium</taxon>
    </lineage>
</organism>
<evidence type="ECO:0000256" key="5">
    <source>
        <dbReference type="ARBA" id="ARBA00022723"/>
    </source>
</evidence>
<proteinExistence type="inferred from homology"/>
<reference evidence="13 14" key="1">
    <citation type="submission" date="2016-02" db="EMBL/GenBank/DDBJ databases">
        <title>Genome analysis of coral dinoflagellate symbionts highlights evolutionary adaptations to a symbiotic lifestyle.</title>
        <authorList>
            <person name="Aranda M."/>
            <person name="Li Y."/>
            <person name="Liew Y.J."/>
            <person name="Baumgarten S."/>
            <person name="Simakov O."/>
            <person name="Wilson M."/>
            <person name="Piel J."/>
            <person name="Ashoor H."/>
            <person name="Bougouffa S."/>
            <person name="Bajic V.B."/>
            <person name="Ryu T."/>
            <person name="Ravasi T."/>
            <person name="Bayer T."/>
            <person name="Micklem G."/>
            <person name="Kim H."/>
            <person name="Bhak J."/>
            <person name="Lajeunesse T.C."/>
            <person name="Voolstra C.R."/>
        </authorList>
    </citation>
    <scope>NUCLEOTIDE SEQUENCE [LARGE SCALE GENOMIC DNA]</scope>
    <source>
        <strain evidence="13 14">CCMP2467</strain>
    </source>
</reference>
<dbReference type="EMBL" id="LSRX01000875">
    <property type="protein sequence ID" value="OLP87183.1"/>
    <property type="molecule type" value="Genomic_DNA"/>
</dbReference>
<evidence type="ECO:0000256" key="6">
    <source>
        <dbReference type="ARBA" id="ARBA00022741"/>
    </source>
</evidence>
<dbReference type="Pfam" id="PF22973">
    <property type="entry name" value="GWD1_pHisD"/>
    <property type="match status" value="1"/>
</dbReference>
<dbReference type="GO" id="GO:0005524">
    <property type="term" value="F:ATP binding"/>
    <property type="evidence" value="ECO:0007669"/>
    <property type="project" value="UniProtKB-KW"/>
</dbReference>
<dbReference type="GO" id="GO:0016301">
    <property type="term" value="F:kinase activity"/>
    <property type="evidence" value="ECO:0007669"/>
    <property type="project" value="UniProtKB-KW"/>
</dbReference>
<dbReference type="SUPFAM" id="SSF54534">
    <property type="entry name" value="FKBP-like"/>
    <property type="match status" value="1"/>
</dbReference>
<dbReference type="PROSITE" id="PS50059">
    <property type="entry name" value="FKBP_PPIASE"/>
    <property type="match status" value="1"/>
</dbReference>
<keyword evidence="6" id="KW-0547">Nucleotide-binding</keyword>
<dbReference type="InterPro" id="IPR013815">
    <property type="entry name" value="ATP_grasp_subdomain_1"/>
</dbReference>
<comment type="caution">
    <text evidence="13">The sequence shown here is derived from an EMBL/GenBank/DDBJ whole genome shotgun (WGS) entry which is preliminary data.</text>
</comment>
<evidence type="ECO:0000256" key="1">
    <source>
        <dbReference type="ARBA" id="ARBA00001946"/>
    </source>
</evidence>
<dbReference type="Pfam" id="PF01326">
    <property type="entry name" value="PPDK_N"/>
    <property type="match status" value="1"/>
</dbReference>
<comment type="cofactor">
    <cofactor evidence="1">
        <name>Mg(2+)</name>
        <dbReference type="ChEBI" id="CHEBI:18420"/>
    </cofactor>
</comment>
<keyword evidence="10" id="KW-0119">Carbohydrate metabolism</keyword>
<dbReference type="PANTHER" id="PTHR46999:SF1">
    <property type="entry name" value="ALPHA-GLUCAN WATER DIKINASE 1, CHLOROPLASTIC"/>
    <property type="match status" value="1"/>
</dbReference>
<accession>A0A1Q9CW69</accession>
<comment type="catalytic activity">
    <reaction evidence="11">
        <text>[protein]-peptidylproline (omega=180) = [protein]-peptidylproline (omega=0)</text>
        <dbReference type="Rhea" id="RHEA:16237"/>
        <dbReference type="Rhea" id="RHEA-COMP:10747"/>
        <dbReference type="Rhea" id="RHEA-COMP:10748"/>
        <dbReference type="ChEBI" id="CHEBI:83833"/>
        <dbReference type="ChEBI" id="CHEBI:83834"/>
        <dbReference type="EC" id="5.2.1.8"/>
    </reaction>
</comment>
<evidence type="ECO:0000256" key="7">
    <source>
        <dbReference type="ARBA" id="ARBA00022777"/>
    </source>
</evidence>
<dbReference type="OrthoDB" id="6123450at2759"/>
<dbReference type="InterPro" id="IPR001179">
    <property type="entry name" value="PPIase_FKBP_dom"/>
</dbReference>
<keyword evidence="5" id="KW-0479">Metal-binding</keyword>
<keyword evidence="7 13" id="KW-0418">Kinase</keyword>
<sequence length="1698" mass="189116">MGVTKEVKKAGDGKTFPKAGDLLRMHYTGRFASSGQVFDSSQGKDPLEFTAGIGQVIRGWDEGDPWLNSSFDAESDQNTQGDHVMQMSKGEKAILLITYGRAGMRGVIPPNANLVFEVELLDINPTEKYHPSKILTMAAQLELDLNIPCDRVSLMLADISGGWMVFDITATGFGSGDMFLHWGVGKQHAEEWIVPVEIQARTTPTANRVPGALQTPFPLPDGQNGRKVRLEINVDAGLKGCQFVLHKKPNEWLKNGSRNFFLDFSKVADSRGFRELVTEATKANPAAKVSCYSSSGVEVAVLAASEGECCNVQAIVRSERDLVLQYGPAGDDRRWTSSTRLSLQNSGGDIYKGEIKIEAQNLNKYLMFVLHDPSVNQWLKDAGRDFSFELPRDICKTVTAKPPEPAQTFDPAPRLQRRASKLFSTFVEEIQMAEPDAKSSSWTVPGADGIEVVVLATAAETGCQAHLLVSAKTALVLQYGLAGQDRAWKFSKRVELVRAGTDKWEVSFEVPAHEMEKFLMFVLHDGAVNRWIKHGPHDFEFEMPRHEEWDRVQREAEAKSAEEARLVMAAKSQFLEGRRARESKADISFTPFELQGDFGSLDVACISDGDTRAKVQVRAWLHPRLGECMMHFGVFERPQSRQWTSATKINAVEWPSDLRKVDEKACQITLRKMEGGIHGLDFSVTAHTEVDGNETIHEPDIGGLGFVLKTVNNNVWIKPTDGSDATVRFSSKGRWKGQWAQVADKIVEQETTWSSMSLKRRYENCLEFLDTWEKVSQGVQMRRLNSWTTLVHVDSSKAVWSRMPSMPLIEMSSTEENNEEFWSWIFVWQRLSFQQLLTWERNTCTQPRMLAATTNQITQRLAELWKSTPSCRLWIRWTLSTMGRGGSAGQQIRDEILVIMHAHGIKEIHGTYYEQWHQKLHNNTTPADIGICRAIIAYLKSGGDLGIYWKVLAEHDITKEHLHSYSRPITTEPFMVHTDIGRLVGDFERYLGILRSVHDALDLKLSVDHAKHCLSGNLQGKLYDLCNMGGTGFNSLDEGHGKFMRIAAARDDVLAILNNKGTDPGVIKQLLVIDYTLETQQSVLVQGLTSESRLPQLVDQLRALLTALVGHLPQEDELQALLADWNSFASNCASQRSEEAALLLKALADRISRVVGELSDKCQTMMGPKVAFLGEAADIPKKNIDVFVDEVLRGTSLMAVSLILQRVEPVLRDIAHLPPWQMISPVDKPIQGVFKLIDKMMGVQGEIFHTPTILLSGAVSGEEEVPDGVLGVLVRSAKEAPDILSHCAVRARNFGVLLATCFDPKISEKLASDFADKWVEVRCKPDGTLTIAEVERPSNTEEDDKAKAEADAAKVAEAEVKMNLTNDLGCSWCVRPDEMTRSNVGSKSLNLALLRPKLPPGILTPQAVALPYGTMQKSLTDDCNKDVLPMLEKVLNRLQPSTSNEDAQVIFEEAQQLVESMRFPKALKEALNSAMKEVADRDGEDRLAKLFKERDAWQAIKGVWSSLFALRPWVSLAKAGRSFHDLNMAVLVQELVEAKYAFVLHTVNPFTKDKEELYGEIVAGRGETLVGNFPGRALSFAVRRGGGEPRVLSYPSKSVALHTQHCLIFRSDSNGEDLEGFAGAGLFESVCAEEDKEGFQRLHRLGIVADANYRRDLLKRIAEVGWATEKAFDGAPQDIEGCVDVRERIFIVQSRPQV</sequence>
<dbReference type="InterPro" id="IPR054481">
    <property type="entry name" value="GWD1_pHisD"/>
</dbReference>
<dbReference type="Gene3D" id="3.30.470.20">
    <property type="entry name" value="ATP-grasp fold, B domain"/>
    <property type="match status" value="1"/>
</dbReference>
<keyword evidence="9" id="KW-0460">Magnesium</keyword>
<gene>
    <name evidence="13" type="primary">R1</name>
    <name evidence="13" type="ORF">AK812_SmicGene31614</name>
</gene>
<dbReference type="Gene3D" id="3.10.50.40">
    <property type="match status" value="1"/>
</dbReference>